<dbReference type="PROSITE" id="PS00893">
    <property type="entry name" value="NUDIX_BOX"/>
    <property type="match status" value="1"/>
</dbReference>
<dbReference type="InterPro" id="IPR020084">
    <property type="entry name" value="NUDIX_hydrolase_CS"/>
</dbReference>
<proteinExistence type="predicted"/>
<dbReference type="Proteomes" id="UP000634668">
    <property type="component" value="Unassembled WGS sequence"/>
</dbReference>
<dbReference type="RefSeq" id="WP_034235900.1">
    <property type="nucleotide sequence ID" value="NZ_BMWP01000028.1"/>
</dbReference>
<dbReference type="PANTHER" id="PTHR10885">
    <property type="entry name" value="ISOPENTENYL-DIPHOSPHATE DELTA-ISOMERASE"/>
    <property type="match status" value="1"/>
</dbReference>
<keyword evidence="4" id="KW-1185">Reference proteome</keyword>
<dbReference type="Gene3D" id="3.90.79.10">
    <property type="entry name" value="Nucleoside Triphosphate Pyrophosphohydrolase"/>
    <property type="match status" value="1"/>
</dbReference>
<evidence type="ECO:0000259" key="2">
    <source>
        <dbReference type="PROSITE" id="PS51462"/>
    </source>
</evidence>
<dbReference type="CDD" id="cd04692">
    <property type="entry name" value="NUDIX_Hydrolase"/>
    <property type="match status" value="1"/>
</dbReference>
<sequence>MDEFVDILDCEGKRTGESCLKSEAHKNGYWHPCVHVWLYTKDGDLLIQKRTATKETFPNAWDVSVAGHVRAGESFLEAAQREVLEEIGLNIQINDLKFIGNYATDIIHNQSLIDREYHHVYIVKLIKPIEELSLQAEEVSQLKLISISILKEVLICDIDEFQFVPYGLDYFDMVFNAI</sequence>
<gene>
    <name evidence="3" type="ORF">GCM10007383_32580</name>
</gene>
<dbReference type="SUPFAM" id="SSF55811">
    <property type="entry name" value="Nudix"/>
    <property type="match status" value="1"/>
</dbReference>
<evidence type="ECO:0000256" key="1">
    <source>
        <dbReference type="ARBA" id="ARBA00022801"/>
    </source>
</evidence>
<name>A0A918J3D8_9FLAO</name>
<dbReference type="PROSITE" id="PS51462">
    <property type="entry name" value="NUDIX"/>
    <property type="match status" value="1"/>
</dbReference>
<dbReference type="EMBL" id="BMWP01000028">
    <property type="protein sequence ID" value="GGW45773.1"/>
    <property type="molecule type" value="Genomic_DNA"/>
</dbReference>
<feature type="domain" description="Nudix hydrolase" evidence="2">
    <location>
        <begin position="29"/>
        <end position="169"/>
    </location>
</feature>
<reference evidence="3" key="2">
    <citation type="submission" date="2020-09" db="EMBL/GenBank/DDBJ databases">
        <authorList>
            <person name="Sun Q."/>
            <person name="Kim S."/>
        </authorList>
    </citation>
    <scope>NUCLEOTIDE SEQUENCE</scope>
    <source>
        <strain evidence="3">KCTC 12113</strain>
    </source>
</reference>
<dbReference type="AlphaFoldDB" id="A0A918J3D8"/>
<dbReference type="GO" id="GO:0016787">
    <property type="term" value="F:hydrolase activity"/>
    <property type="evidence" value="ECO:0007669"/>
    <property type="project" value="UniProtKB-KW"/>
</dbReference>
<dbReference type="InterPro" id="IPR000086">
    <property type="entry name" value="NUDIX_hydrolase_dom"/>
</dbReference>
<protein>
    <recommendedName>
        <fullName evidence="2">Nudix hydrolase domain-containing protein</fullName>
    </recommendedName>
</protein>
<dbReference type="Pfam" id="PF00293">
    <property type="entry name" value="NUDIX"/>
    <property type="match status" value="1"/>
</dbReference>
<reference evidence="3" key="1">
    <citation type="journal article" date="2014" name="Int. J. Syst. Evol. Microbiol.">
        <title>Complete genome sequence of Corynebacterium casei LMG S-19264T (=DSM 44701T), isolated from a smear-ripened cheese.</title>
        <authorList>
            <consortium name="US DOE Joint Genome Institute (JGI-PGF)"/>
            <person name="Walter F."/>
            <person name="Albersmeier A."/>
            <person name="Kalinowski J."/>
            <person name="Ruckert C."/>
        </authorList>
    </citation>
    <scope>NUCLEOTIDE SEQUENCE</scope>
    <source>
        <strain evidence="3">KCTC 12113</strain>
    </source>
</reference>
<evidence type="ECO:0000313" key="3">
    <source>
        <dbReference type="EMBL" id="GGW45773.1"/>
    </source>
</evidence>
<keyword evidence="1" id="KW-0378">Hydrolase</keyword>
<dbReference type="PANTHER" id="PTHR10885:SF0">
    <property type="entry name" value="ISOPENTENYL-DIPHOSPHATE DELTA-ISOMERASE"/>
    <property type="match status" value="1"/>
</dbReference>
<evidence type="ECO:0000313" key="4">
    <source>
        <dbReference type="Proteomes" id="UP000634668"/>
    </source>
</evidence>
<organism evidence="3 4">
    <name type="scientific">Arenibacter certesii</name>
    <dbReference type="NCBI Taxonomy" id="228955"/>
    <lineage>
        <taxon>Bacteria</taxon>
        <taxon>Pseudomonadati</taxon>
        <taxon>Bacteroidota</taxon>
        <taxon>Flavobacteriia</taxon>
        <taxon>Flavobacteriales</taxon>
        <taxon>Flavobacteriaceae</taxon>
        <taxon>Arenibacter</taxon>
    </lineage>
</organism>
<comment type="caution">
    <text evidence="3">The sequence shown here is derived from an EMBL/GenBank/DDBJ whole genome shotgun (WGS) entry which is preliminary data.</text>
</comment>
<accession>A0A918J3D8</accession>
<dbReference type="InterPro" id="IPR015797">
    <property type="entry name" value="NUDIX_hydrolase-like_dom_sf"/>
</dbReference>